<protein>
    <submittedName>
        <fullName evidence="1">Uncharacterized protein</fullName>
    </submittedName>
</protein>
<evidence type="ECO:0000313" key="2">
    <source>
        <dbReference type="Proteomes" id="UP000662074"/>
    </source>
</evidence>
<gene>
    <name evidence="1" type="ORF">GCM10011425_19880</name>
</gene>
<dbReference type="PROSITE" id="PS51257">
    <property type="entry name" value="PROKAR_LIPOPROTEIN"/>
    <property type="match status" value="1"/>
</dbReference>
<dbReference type="EMBL" id="BMDO01000004">
    <property type="protein sequence ID" value="GGI50776.1"/>
    <property type="molecule type" value="Genomic_DNA"/>
</dbReference>
<accession>A0A917J948</accession>
<sequence length="98" mass="10949">MKVKILILFLLVGAILGCKKDKTQSVAVEFSGEVKRLEASFYMYGTHTIISNNINYALTSKTVDLDKYLNKQVTLEAVKIPGYPIEGGPDYYNVTKVK</sequence>
<evidence type="ECO:0000313" key="1">
    <source>
        <dbReference type="EMBL" id="GGI50776.1"/>
    </source>
</evidence>
<dbReference type="AlphaFoldDB" id="A0A917J948"/>
<keyword evidence="2" id="KW-1185">Reference proteome</keyword>
<reference evidence="1" key="2">
    <citation type="submission" date="2020-09" db="EMBL/GenBank/DDBJ databases">
        <authorList>
            <person name="Sun Q."/>
            <person name="Sedlacek I."/>
        </authorList>
    </citation>
    <scope>NUCLEOTIDE SEQUENCE</scope>
    <source>
        <strain evidence="1">CCM 8711</strain>
    </source>
</reference>
<organism evidence="1 2">
    <name type="scientific">Mucilaginibacter galii</name>
    <dbReference type="NCBI Taxonomy" id="2005073"/>
    <lineage>
        <taxon>Bacteria</taxon>
        <taxon>Pseudomonadati</taxon>
        <taxon>Bacteroidota</taxon>
        <taxon>Sphingobacteriia</taxon>
        <taxon>Sphingobacteriales</taxon>
        <taxon>Sphingobacteriaceae</taxon>
        <taxon>Mucilaginibacter</taxon>
    </lineage>
</organism>
<name>A0A917J948_9SPHI</name>
<dbReference type="RefSeq" id="WP_188416222.1">
    <property type="nucleotide sequence ID" value="NZ_BMDO01000004.1"/>
</dbReference>
<proteinExistence type="predicted"/>
<reference evidence="1" key="1">
    <citation type="journal article" date="2014" name="Int. J. Syst. Evol. Microbiol.">
        <title>Complete genome sequence of Corynebacterium casei LMG S-19264T (=DSM 44701T), isolated from a smear-ripened cheese.</title>
        <authorList>
            <consortium name="US DOE Joint Genome Institute (JGI-PGF)"/>
            <person name="Walter F."/>
            <person name="Albersmeier A."/>
            <person name="Kalinowski J."/>
            <person name="Ruckert C."/>
        </authorList>
    </citation>
    <scope>NUCLEOTIDE SEQUENCE</scope>
    <source>
        <strain evidence="1">CCM 8711</strain>
    </source>
</reference>
<dbReference type="Proteomes" id="UP000662074">
    <property type="component" value="Unassembled WGS sequence"/>
</dbReference>
<comment type="caution">
    <text evidence="1">The sequence shown here is derived from an EMBL/GenBank/DDBJ whole genome shotgun (WGS) entry which is preliminary data.</text>
</comment>